<evidence type="ECO:0000313" key="3">
    <source>
        <dbReference type="EnsemblMetazoa" id="ASIC021054-PA"/>
    </source>
</evidence>
<gene>
    <name evidence="2" type="ORF">ZHAS_00021054</name>
</gene>
<name>A0A084WRE4_ANOSI</name>
<feature type="compositionally biased region" description="Basic residues" evidence="1">
    <location>
        <begin position="27"/>
        <end position="36"/>
    </location>
</feature>
<dbReference type="EMBL" id="ATLV01026037">
    <property type="status" value="NOT_ANNOTATED_CDS"/>
    <property type="molecule type" value="Genomic_DNA"/>
</dbReference>
<protein>
    <submittedName>
        <fullName evidence="2 3">Putative kinesin</fullName>
    </submittedName>
</protein>
<dbReference type="EMBL" id="KE525405">
    <property type="protein sequence ID" value="KFB52788.1"/>
    <property type="molecule type" value="Genomic_DNA"/>
</dbReference>
<keyword evidence="4" id="KW-1185">Reference proteome</keyword>
<reference evidence="3" key="2">
    <citation type="submission" date="2020-05" db="UniProtKB">
        <authorList>
            <consortium name="EnsemblMetazoa"/>
        </authorList>
    </citation>
    <scope>IDENTIFICATION</scope>
</reference>
<dbReference type="Proteomes" id="UP000030765">
    <property type="component" value="Unassembled WGS sequence"/>
</dbReference>
<evidence type="ECO:0000256" key="1">
    <source>
        <dbReference type="SAM" id="MobiDB-lite"/>
    </source>
</evidence>
<organism evidence="2">
    <name type="scientific">Anopheles sinensis</name>
    <name type="common">Mosquito</name>
    <dbReference type="NCBI Taxonomy" id="74873"/>
    <lineage>
        <taxon>Eukaryota</taxon>
        <taxon>Metazoa</taxon>
        <taxon>Ecdysozoa</taxon>
        <taxon>Arthropoda</taxon>
        <taxon>Hexapoda</taxon>
        <taxon>Insecta</taxon>
        <taxon>Pterygota</taxon>
        <taxon>Neoptera</taxon>
        <taxon>Endopterygota</taxon>
        <taxon>Diptera</taxon>
        <taxon>Nematocera</taxon>
        <taxon>Culicoidea</taxon>
        <taxon>Culicidae</taxon>
        <taxon>Anophelinae</taxon>
        <taxon>Anopheles</taxon>
    </lineage>
</organism>
<dbReference type="EnsemblMetazoa" id="ASIC021054-RA">
    <property type="protein sequence ID" value="ASIC021054-PA"/>
    <property type="gene ID" value="ASIC021054"/>
</dbReference>
<evidence type="ECO:0000313" key="4">
    <source>
        <dbReference type="Proteomes" id="UP000030765"/>
    </source>
</evidence>
<proteinExistence type="predicted"/>
<feature type="region of interest" description="Disordered" evidence="1">
    <location>
        <begin position="23"/>
        <end position="49"/>
    </location>
</feature>
<reference evidence="2 4" key="1">
    <citation type="journal article" date="2014" name="BMC Genomics">
        <title>Genome sequence of Anopheles sinensis provides insight into genetics basis of mosquito competence for malaria parasites.</title>
        <authorList>
            <person name="Zhou D."/>
            <person name="Zhang D."/>
            <person name="Ding G."/>
            <person name="Shi L."/>
            <person name="Hou Q."/>
            <person name="Ye Y."/>
            <person name="Xu Y."/>
            <person name="Zhou H."/>
            <person name="Xiong C."/>
            <person name="Li S."/>
            <person name="Yu J."/>
            <person name="Hong S."/>
            <person name="Yu X."/>
            <person name="Zou P."/>
            <person name="Chen C."/>
            <person name="Chang X."/>
            <person name="Wang W."/>
            <person name="Lv Y."/>
            <person name="Sun Y."/>
            <person name="Ma L."/>
            <person name="Shen B."/>
            <person name="Zhu C."/>
        </authorList>
    </citation>
    <scope>NUCLEOTIDE SEQUENCE [LARGE SCALE GENOMIC DNA]</scope>
</reference>
<dbReference type="VEuPathDB" id="VectorBase:ASIC021054"/>
<accession>A0A084WRE4</accession>
<evidence type="ECO:0000313" key="2">
    <source>
        <dbReference type="EMBL" id="KFB52788.1"/>
    </source>
</evidence>
<sequence length="79" mass="8931">MDAVIYGPRAVVTPCRTRANDIVADRRTRKSRRPRVTGRSLSSADGERRQRFARIPLPVVTPGSYGLRTVESFVPYRKS</sequence>
<dbReference type="AlphaFoldDB" id="A0A084WRE4"/>